<protein>
    <submittedName>
        <fullName evidence="2">Nucleoside hydrolase</fullName>
    </submittedName>
</protein>
<feature type="domain" description="Inosine/uridine-preferring nucleoside hydrolase" evidence="1">
    <location>
        <begin position="6"/>
        <end position="215"/>
    </location>
</feature>
<name>A0A4V3WEG0_9BACL</name>
<dbReference type="InterPro" id="IPR036452">
    <property type="entry name" value="Ribo_hydro-like"/>
</dbReference>
<dbReference type="Pfam" id="PF01156">
    <property type="entry name" value="IU_nuc_hydro"/>
    <property type="match status" value="1"/>
</dbReference>
<dbReference type="PANTHER" id="PTHR43264">
    <property type="match status" value="1"/>
</dbReference>
<dbReference type="RefSeq" id="WP_136371492.1">
    <property type="nucleotide sequence ID" value="NZ_SSOB01000026.1"/>
</dbReference>
<accession>A0A4V3WEG0</accession>
<proteinExistence type="predicted"/>
<dbReference type="Proteomes" id="UP000310636">
    <property type="component" value="Unassembled WGS sequence"/>
</dbReference>
<dbReference type="InterPro" id="IPR001910">
    <property type="entry name" value="Inosine/uridine_hydrolase_dom"/>
</dbReference>
<gene>
    <name evidence="2" type="ORF">E6C55_19505</name>
</gene>
<dbReference type="PANTHER" id="PTHR43264:SF1">
    <property type="entry name" value="INOSINE_URIDINE-PREFERRING NUCLEOSIDE HYDROLASE DOMAIN-CONTAINING PROTEIN"/>
    <property type="match status" value="1"/>
</dbReference>
<evidence type="ECO:0000313" key="3">
    <source>
        <dbReference type="Proteomes" id="UP000310636"/>
    </source>
</evidence>
<evidence type="ECO:0000313" key="2">
    <source>
        <dbReference type="EMBL" id="THF76215.1"/>
    </source>
</evidence>
<dbReference type="GO" id="GO:0016799">
    <property type="term" value="F:hydrolase activity, hydrolyzing N-glycosyl compounds"/>
    <property type="evidence" value="ECO:0007669"/>
    <property type="project" value="InterPro"/>
</dbReference>
<keyword evidence="2" id="KW-0378">Hydrolase</keyword>
<keyword evidence="3" id="KW-1185">Reference proteome</keyword>
<dbReference type="Gene3D" id="3.90.245.10">
    <property type="entry name" value="Ribonucleoside hydrolase-like"/>
    <property type="match status" value="1"/>
</dbReference>
<evidence type="ECO:0000259" key="1">
    <source>
        <dbReference type="Pfam" id="PF01156"/>
    </source>
</evidence>
<dbReference type="EMBL" id="SSOB01000026">
    <property type="protein sequence ID" value="THF76215.1"/>
    <property type="molecule type" value="Genomic_DNA"/>
</dbReference>
<dbReference type="SUPFAM" id="SSF53590">
    <property type="entry name" value="Nucleoside hydrolase"/>
    <property type="match status" value="1"/>
</dbReference>
<reference evidence="2 3" key="1">
    <citation type="submission" date="2019-04" db="EMBL/GenBank/DDBJ databases">
        <title>Cohnella sp. nov. isolated from preserved vegetables.</title>
        <authorList>
            <person name="Lin S.-Y."/>
            <person name="Hung M.-H."/>
            <person name="Young C.-C."/>
        </authorList>
    </citation>
    <scope>NUCLEOTIDE SEQUENCE [LARGE SCALE GENOMIC DNA]</scope>
    <source>
        <strain evidence="2 3">CC-MHH1044</strain>
    </source>
</reference>
<dbReference type="AlphaFoldDB" id="A0A4V3WEG0"/>
<organism evidence="2 3">
    <name type="scientific">Cohnella fermenti</name>
    <dbReference type="NCBI Taxonomy" id="2565925"/>
    <lineage>
        <taxon>Bacteria</taxon>
        <taxon>Bacillati</taxon>
        <taxon>Bacillota</taxon>
        <taxon>Bacilli</taxon>
        <taxon>Bacillales</taxon>
        <taxon>Paenibacillaceae</taxon>
        <taxon>Cohnella</taxon>
    </lineage>
</organism>
<dbReference type="OrthoDB" id="128573at2"/>
<sequence>MKPVNIILDTDIGPDCDDAGAVAVLHSLAARQEANIVAMMHCTSSKWGAGCLDALNTYYGRPDIPVGALRQSGFLDKTEYETFNKALALEYPNRFRGDIPAPDATILYRQMLADAPDQSIVVVAIGPLTNLADVLSSSPDETSPLSGKQLITDKVKHLVVMGGTFPSGKEWNFEMAPLSAQKIASSWPTPIFYTGFEVGSRLMTGARLLKEAPPRHPVRLAYERFGLADGVRPSWDLTAVLFAVRGVQSGWTLSERGAIEVSADGSNGWKPGDGLHHYLILNRSPSEMESLLEELMIS</sequence>
<comment type="caution">
    <text evidence="2">The sequence shown here is derived from an EMBL/GenBank/DDBJ whole genome shotgun (WGS) entry which is preliminary data.</text>
</comment>